<dbReference type="Proteomes" id="UP000037035">
    <property type="component" value="Unassembled WGS sequence"/>
</dbReference>
<dbReference type="VEuPathDB" id="FungiDB:VP01_2060g5"/>
<reference evidence="1 2" key="1">
    <citation type="submission" date="2015-08" db="EMBL/GenBank/DDBJ databases">
        <title>Next Generation Sequencing and Analysis of the Genome of Puccinia sorghi L Schw, the Causal Agent of Maize Common Rust.</title>
        <authorList>
            <person name="Rochi L."/>
            <person name="Burguener G."/>
            <person name="Darino M."/>
            <person name="Turjanski A."/>
            <person name="Kreff E."/>
            <person name="Dieguez M.J."/>
            <person name="Sacco F."/>
        </authorList>
    </citation>
    <scope>NUCLEOTIDE SEQUENCE [LARGE SCALE GENOMIC DNA]</scope>
    <source>
        <strain evidence="1 2">RO10H11247</strain>
    </source>
</reference>
<keyword evidence="2" id="KW-1185">Reference proteome</keyword>
<sequence length="338" mass="39572">MGSLDQSIILITTYNHYVHHNMLESYKKEIKERGKFDLDEEKNAIQKSQKRTIIFSDIFQIPNLFCFVQLQDVRYKFAFKQDFPIDDKYNAKKLYVVEILLGEIELGREIDNSPGPINKHLMTVIGLSLLRSYYDGEEWEWGKKCLTLLFSSLDNSICKILVRVRSTNDLIWGISRWGDALMIRWGDALMIRWGDDLIMMFLGWLIWSVDQSGILSHLAVLLLCCQEFVLFLEEICLIHGDRRILPVLRFVVFCKGVLLCVLVLWNYHNVIKTLPCCFKIANNFFHRLDKVMLDTQIFQNKKSKQCHRNHLISTMQNGSMNSSQTSEMHLTCFEELVL</sequence>
<name>A0A0L6VCK7_9BASI</name>
<protein>
    <submittedName>
        <fullName evidence="1">Uncharacterized protein</fullName>
    </submittedName>
</protein>
<evidence type="ECO:0000313" key="2">
    <source>
        <dbReference type="Proteomes" id="UP000037035"/>
    </source>
</evidence>
<organism evidence="1 2">
    <name type="scientific">Puccinia sorghi</name>
    <dbReference type="NCBI Taxonomy" id="27349"/>
    <lineage>
        <taxon>Eukaryota</taxon>
        <taxon>Fungi</taxon>
        <taxon>Dikarya</taxon>
        <taxon>Basidiomycota</taxon>
        <taxon>Pucciniomycotina</taxon>
        <taxon>Pucciniomycetes</taxon>
        <taxon>Pucciniales</taxon>
        <taxon>Pucciniaceae</taxon>
        <taxon>Puccinia</taxon>
    </lineage>
</organism>
<evidence type="ECO:0000313" key="1">
    <source>
        <dbReference type="EMBL" id="KNZ57840.1"/>
    </source>
</evidence>
<dbReference type="AlphaFoldDB" id="A0A0L6VCK7"/>
<gene>
    <name evidence="1" type="ORF">VP01_2060g5</name>
</gene>
<proteinExistence type="predicted"/>
<accession>A0A0L6VCK7</accession>
<comment type="caution">
    <text evidence="1">The sequence shown here is derived from an EMBL/GenBank/DDBJ whole genome shotgun (WGS) entry which is preliminary data.</text>
</comment>
<dbReference type="EMBL" id="LAVV01006905">
    <property type="protein sequence ID" value="KNZ57840.1"/>
    <property type="molecule type" value="Genomic_DNA"/>
</dbReference>